<comment type="caution">
    <text evidence="2">The sequence shown here is derived from an EMBL/GenBank/DDBJ whole genome shotgun (WGS) entry which is preliminary data.</text>
</comment>
<evidence type="ECO:0000256" key="1">
    <source>
        <dbReference type="SAM" id="MobiDB-lite"/>
    </source>
</evidence>
<name>A0ABQ4Z785_9ASTR</name>
<evidence type="ECO:0000313" key="3">
    <source>
        <dbReference type="Proteomes" id="UP001151760"/>
    </source>
</evidence>
<organism evidence="2 3">
    <name type="scientific">Tanacetum coccineum</name>
    <dbReference type="NCBI Taxonomy" id="301880"/>
    <lineage>
        <taxon>Eukaryota</taxon>
        <taxon>Viridiplantae</taxon>
        <taxon>Streptophyta</taxon>
        <taxon>Embryophyta</taxon>
        <taxon>Tracheophyta</taxon>
        <taxon>Spermatophyta</taxon>
        <taxon>Magnoliopsida</taxon>
        <taxon>eudicotyledons</taxon>
        <taxon>Gunneridae</taxon>
        <taxon>Pentapetalae</taxon>
        <taxon>asterids</taxon>
        <taxon>campanulids</taxon>
        <taxon>Asterales</taxon>
        <taxon>Asteraceae</taxon>
        <taxon>Asteroideae</taxon>
        <taxon>Anthemideae</taxon>
        <taxon>Anthemidinae</taxon>
        <taxon>Tanacetum</taxon>
    </lineage>
</organism>
<sequence>MLRGGTLIISLSGHDHMELFVNQDCQASQHVDDDEDDDDDDQEGGGDDQQEKIGYNYDIDGDDFNEFVHEE</sequence>
<gene>
    <name evidence="2" type="ORF">Tco_0752575</name>
</gene>
<evidence type="ECO:0000313" key="2">
    <source>
        <dbReference type="EMBL" id="GJS86034.1"/>
    </source>
</evidence>
<keyword evidence="3" id="KW-1185">Reference proteome</keyword>
<accession>A0ABQ4Z785</accession>
<feature type="region of interest" description="Disordered" evidence="1">
    <location>
        <begin position="25"/>
        <end position="58"/>
    </location>
</feature>
<proteinExistence type="predicted"/>
<feature type="compositionally biased region" description="Acidic residues" evidence="1">
    <location>
        <begin position="32"/>
        <end position="48"/>
    </location>
</feature>
<feature type="non-terminal residue" evidence="2">
    <location>
        <position position="71"/>
    </location>
</feature>
<dbReference type="EMBL" id="BQNB010011094">
    <property type="protein sequence ID" value="GJS86034.1"/>
    <property type="molecule type" value="Genomic_DNA"/>
</dbReference>
<dbReference type="Proteomes" id="UP001151760">
    <property type="component" value="Unassembled WGS sequence"/>
</dbReference>
<protein>
    <submittedName>
        <fullName evidence="2">Uncharacterized protein</fullName>
    </submittedName>
</protein>
<reference evidence="2" key="2">
    <citation type="submission" date="2022-01" db="EMBL/GenBank/DDBJ databases">
        <authorList>
            <person name="Yamashiro T."/>
            <person name="Shiraishi A."/>
            <person name="Satake H."/>
            <person name="Nakayama K."/>
        </authorList>
    </citation>
    <scope>NUCLEOTIDE SEQUENCE</scope>
</reference>
<reference evidence="2" key="1">
    <citation type="journal article" date="2022" name="Int. J. Mol. Sci.">
        <title>Draft Genome of Tanacetum Coccineum: Genomic Comparison of Closely Related Tanacetum-Family Plants.</title>
        <authorList>
            <person name="Yamashiro T."/>
            <person name="Shiraishi A."/>
            <person name="Nakayama K."/>
            <person name="Satake H."/>
        </authorList>
    </citation>
    <scope>NUCLEOTIDE SEQUENCE</scope>
</reference>